<dbReference type="Pfam" id="PF03412">
    <property type="entry name" value="Peptidase_C39"/>
    <property type="match status" value="1"/>
</dbReference>
<keyword evidence="7" id="KW-1185">Reference proteome</keyword>
<dbReference type="RefSeq" id="WP_167386035.1">
    <property type="nucleotide sequence ID" value="NZ_CAWNQI010000077.1"/>
</dbReference>
<feature type="domain" description="Filamentous haemagglutinin FhaB/tRNA nuclease CdiA-like TPS" evidence="5">
    <location>
        <begin position="47"/>
        <end position="167"/>
    </location>
</feature>
<evidence type="ECO:0000313" key="7">
    <source>
        <dbReference type="Proteomes" id="UP000221980"/>
    </source>
</evidence>
<proteinExistence type="predicted"/>
<dbReference type="EMBL" id="NITZ01000043">
    <property type="protein sequence ID" value="PHM45617.1"/>
    <property type="molecule type" value="Genomic_DNA"/>
</dbReference>
<protein>
    <recommendedName>
        <fullName evidence="5">Filamentous haemagglutinin FhaB/tRNA nuclease CdiA-like TPS domain-containing protein</fullName>
    </recommendedName>
</protein>
<keyword evidence="3" id="KW-1266">Target cell cytoplasm</keyword>
<dbReference type="Gene3D" id="3.90.70.10">
    <property type="entry name" value="Cysteine proteinases"/>
    <property type="match status" value="1"/>
</dbReference>
<sequence>MKKYDNPNQFIKITCYFLIYLTGIYPLNSAFANPVVPDNSQTQVDILDDVPVINIAKPNNVGVSYNSYKDFNIEEQGLVLNNSLEQVTSEIIGDLDKNPNFSDKTAKLIINEVTSGNQSQLKGILEIAGDKATVMVANPNGITCDGCGFFNISNATLTTGKPSLNNEGFLDTLKVTKGKININGEGLDGSLGELDSIDIISRALEVNGIIQAKPTNLTIIQGANQINYQKGTLVGNIKGEGNSPRLAIDTKALGGMYADRINILSTESGVGVNLSDLRSIRGDITINVNGDVNLISEFNSDKLKSRNILAKTDLNIGANNIIIGSIDKRMAKDNENISPRVELVSAGGDITLASKNKIENNIKLVSGNNIRLLGNVIINGNEQNFNDFSSSPSISAGDNIWIQKNVRGDKSDLVQNIGAKITTNKGDLIVRTKYLENKVISKFDRLTKYDNTLAKDKGIDLEFSREGLQSWGNSYIYADILNSTSNITSKKDLIITGQELNHSYISGLYHKPNPYVKITPQIKAQNNLVIDFNKLVNINTKQFNDAYFRTDDQYAYRMNHINDDSISVEGKNVILKSDEINFHGAIKANNDLKFIANNDINAIKSELRAENEVSLIAGNNIDLRRLKLYAKSANLIGKDGNVKVYGISDEDSIVKTYTDLPYAIASFIGTLQDLIVSAGKNITFENTRLVGKTENMAFSANEDITIENNDKELKNYIMSPAHEQLSKQILEEPFELRSPILAKNLSMTAGGNLILAGVQINCLGGLATNCGGNTNLVTVDATNSINLAAGKGIAIGLKKFNQRYAFDWGRVEDLTTFINSGNVAINSGGPIILQAAQINSKGSTSLLAGGPLVSISKDYGRGDPNSDYFLDANLITFIKSDKDLTLVANGDISTQGDNLISGRNLTITSGSNIKFDAALNRKYSMKSDNYEHVTHKGTTLGAKGLLTINSEGSILFKATELAVEGLKKDVSNNSLKGSMVSGTMDIAAKGGYLYAQALDETIYYESTSTKRNWWGKKKEIKKINRTTTPVVTEFLAPTGYINILSRDDSTFEASKIEAGKNTNLTSLQGKVNFKAVEANKFRQTITLSKGFFIKQNDQGYQENKWILPQVSVGGTLTVNAAQGITSDIKAKNDQTLQDAVTLLSTEPGMSWIKDINKRSDVQWNKVQDAYTEWNETNKHLNPVVGAVIAIVAAAVTAGYAAPAVTSSVGGGVVTQGAVTAGMAAVASKAAVSVVENEGNLSKVFKDLGNSDTVKSVITSMAIGGALAGFDSAMGWTKAVGGADKAKLPLLTKTDWIKTAQRVAGQTLIKSSLNTAISGGSFKDNFKTALLSTTADQLHAEGANLVAENTPALGIPGKLFSHAAISALAAEIGGNDPKAAAAGALAAEVAVLSLGDNFYKDTTSGLIKTKIVGGIAGGLVSGTAEGVHSGAHAGELAIEFNSLSGDKARKALEADAEYIKALVREKMGENIASSMVNGVLIFLYETGDLAAAGLDTTFDAAAALVTCATGSNYCDRARSDLAKKDQAVANAFDSIRNGYAWEGIKIIVAKAAQGDQKSLENVAGFLIGAKVPLGVVRGEGILNKITIKPVTPKGGAGGNWNVLDEIVDPDVVGQKTPTGCGGACGEMLLQDRKIPVSQTKLGGGLKSPEELARDLNKYDTGWKGGFVGWEHFDNLNKLGSWSAIMWDQGSKIGHFVVVAGVDAKTGHVLIKDPWKGGTRYKMTESEFMNTWSGNAVFRQK</sequence>
<evidence type="ECO:0000259" key="5">
    <source>
        <dbReference type="SMART" id="SM00912"/>
    </source>
</evidence>
<dbReference type="SUPFAM" id="SSF51126">
    <property type="entry name" value="Pectin lyase-like"/>
    <property type="match status" value="1"/>
</dbReference>
<evidence type="ECO:0000256" key="4">
    <source>
        <dbReference type="ARBA" id="ARBA00023026"/>
    </source>
</evidence>
<gene>
    <name evidence="6" type="ORF">Xmir_04216</name>
</gene>
<evidence type="ECO:0000256" key="1">
    <source>
        <dbReference type="ARBA" id="ARBA00004219"/>
    </source>
</evidence>
<comment type="subcellular location">
    <subcellularLocation>
        <location evidence="1">Target cell</location>
        <location evidence="1">Target cell cytoplasm</location>
    </subcellularLocation>
</comment>
<dbReference type="InterPro" id="IPR008638">
    <property type="entry name" value="FhaB/CdiA-like_TPS"/>
</dbReference>
<dbReference type="GO" id="GO:0006508">
    <property type="term" value="P:proteolysis"/>
    <property type="evidence" value="ECO:0007669"/>
    <property type="project" value="InterPro"/>
</dbReference>
<dbReference type="Pfam" id="PF05860">
    <property type="entry name" value="TPS"/>
    <property type="match status" value="1"/>
</dbReference>
<evidence type="ECO:0000313" key="6">
    <source>
        <dbReference type="EMBL" id="PHM45617.1"/>
    </source>
</evidence>
<dbReference type="InterPro" id="IPR012334">
    <property type="entry name" value="Pectin_lyas_fold"/>
</dbReference>
<dbReference type="InterPro" id="IPR011050">
    <property type="entry name" value="Pectin_lyase_fold/virulence"/>
</dbReference>
<dbReference type="Pfam" id="PF04830">
    <property type="entry name" value="DUF637"/>
    <property type="match status" value="1"/>
</dbReference>
<accession>A0A2D0JJI5</accession>
<dbReference type="GO" id="GO:0090729">
    <property type="term" value="F:toxin activity"/>
    <property type="evidence" value="ECO:0007669"/>
    <property type="project" value="UniProtKB-KW"/>
</dbReference>
<dbReference type="InterPro" id="IPR006914">
    <property type="entry name" value="VENN_dom"/>
</dbReference>
<keyword evidence="2" id="KW-0800">Toxin</keyword>
<evidence type="ECO:0000256" key="3">
    <source>
        <dbReference type="ARBA" id="ARBA00022913"/>
    </source>
</evidence>
<dbReference type="CDD" id="cd02259">
    <property type="entry name" value="Peptidase_C39_like"/>
    <property type="match status" value="1"/>
</dbReference>
<dbReference type="GO" id="GO:0016020">
    <property type="term" value="C:membrane"/>
    <property type="evidence" value="ECO:0007669"/>
    <property type="project" value="InterPro"/>
</dbReference>
<dbReference type="Gene3D" id="2.160.20.10">
    <property type="entry name" value="Single-stranded right-handed beta-helix, Pectin lyase-like"/>
    <property type="match status" value="1"/>
</dbReference>
<dbReference type="SMART" id="SM00912">
    <property type="entry name" value="Haemagg_act"/>
    <property type="match status" value="1"/>
</dbReference>
<organism evidence="6 7">
    <name type="scientific">Xenorhabdus miraniensis</name>
    <dbReference type="NCBI Taxonomy" id="351674"/>
    <lineage>
        <taxon>Bacteria</taxon>
        <taxon>Pseudomonadati</taxon>
        <taxon>Pseudomonadota</taxon>
        <taxon>Gammaproteobacteria</taxon>
        <taxon>Enterobacterales</taxon>
        <taxon>Morganellaceae</taxon>
        <taxon>Xenorhabdus</taxon>
    </lineage>
</organism>
<name>A0A2D0JJI5_9GAMM</name>
<dbReference type="GO" id="GO:0005524">
    <property type="term" value="F:ATP binding"/>
    <property type="evidence" value="ECO:0007669"/>
    <property type="project" value="InterPro"/>
</dbReference>
<evidence type="ECO:0000256" key="2">
    <source>
        <dbReference type="ARBA" id="ARBA00022656"/>
    </source>
</evidence>
<keyword evidence="4" id="KW-0843">Virulence</keyword>
<dbReference type="Proteomes" id="UP000221980">
    <property type="component" value="Unassembled WGS sequence"/>
</dbReference>
<dbReference type="InterPro" id="IPR005074">
    <property type="entry name" value="Peptidase_C39"/>
</dbReference>
<dbReference type="NCBIfam" id="TIGR01901">
    <property type="entry name" value="adhes_NPXG"/>
    <property type="match status" value="1"/>
</dbReference>
<comment type="caution">
    <text evidence="6">The sequence shown here is derived from an EMBL/GenBank/DDBJ whole genome shotgun (WGS) entry which is preliminary data.</text>
</comment>
<reference evidence="6 7" key="1">
    <citation type="journal article" date="2017" name="Nat. Microbiol.">
        <title>Natural product diversity associated with the nematode symbionts Photorhabdus and Xenorhabdus.</title>
        <authorList>
            <person name="Tobias N.J."/>
            <person name="Wolff H."/>
            <person name="Djahanschiri B."/>
            <person name="Grundmann F."/>
            <person name="Kronenwerth M."/>
            <person name="Shi Y.M."/>
            <person name="Simonyi S."/>
            <person name="Grun P."/>
            <person name="Shapiro-Ilan D."/>
            <person name="Pidot S.J."/>
            <person name="Stinear T.P."/>
            <person name="Ebersberger I."/>
            <person name="Bode H.B."/>
        </authorList>
    </citation>
    <scope>NUCLEOTIDE SEQUENCE [LARGE SCALE GENOMIC DNA]</scope>
    <source>
        <strain evidence="6 7">DSM 17902</strain>
    </source>
</reference>
<dbReference type="GO" id="GO:0008233">
    <property type="term" value="F:peptidase activity"/>
    <property type="evidence" value="ECO:0007669"/>
    <property type="project" value="InterPro"/>
</dbReference>
<dbReference type="InterPro" id="IPR006915">
    <property type="entry name" value="DUF637_hemagglutn_put"/>
</dbReference>
<dbReference type="Pfam" id="PF04829">
    <property type="entry name" value="PT-VENN"/>
    <property type="match status" value="1"/>
</dbReference>